<evidence type="ECO:0000313" key="1">
    <source>
        <dbReference type="EMBL" id="KAJ9058482.1"/>
    </source>
</evidence>
<sequence>MILAQSSDLLGGIVQSNSSVYLGYPSNPGQHPPSSTWVEEAGQQLFKSSQLCHQPVNTAICGSGLS</sequence>
<name>A0ACC2S867_9FUNG</name>
<evidence type="ECO:0000313" key="2">
    <source>
        <dbReference type="Proteomes" id="UP001165960"/>
    </source>
</evidence>
<organism evidence="1 2">
    <name type="scientific">Entomophthora muscae</name>
    <dbReference type="NCBI Taxonomy" id="34485"/>
    <lineage>
        <taxon>Eukaryota</taxon>
        <taxon>Fungi</taxon>
        <taxon>Fungi incertae sedis</taxon>
        <taxon>Zoopagomycota</taxon>
        <taxon>Entomophthoromycotina</taxon>
        <taxon>Entomophthoromycetes</taxon>
        <taxon>Entomophthorales</taxon>
        <taxon>Entomophthoraceae</taxon>
        <taxon>Entomophthora</taxon>
    </lineage>
</organism>
<accession>A0ACC2S867</accession>
<reference evidence="1" key="1">
    <citation type="submission" date="2022-04" db="EMBL/GenBank/DDBJ databases">
        <title>Genome of the entomopathogenic fungus Entomophthora muscae.</title>
        <authorList>
            <person name="Elya C."/>
            <person name="Lovett B.R."/>
            <person name="Lee E."/>
            <person name="Macias A.M."/>
            <person name="Hajek A.E."/>
            <person name="De Bivort B.L."/>
            <person name="Kasson M.T."/>
            <person name="De Fine Licht H.H."/>
            <person name="Stajich J.E."/>
        </authorList>
    </citation>
    <scope>NUCLEOTIDE SEQUENCE</scope>
    <source>
        <strain evidence="1">Berkeley</strain>
    </source>
</reference>
<keyword evidence="2" id="KW-1185">Reference proteome</keyword>
<gene>
    <name evidence="1" type="ORF">DSO57_1011858</name>
</gene>
<proteinExistence type="predicted"/>
<comment type="caution">
    <text evidence="1">The sequence shown here is derived from an EMBL/GenBank/DDBJ whole genome shotgun (WGS) entry which is preliminary data.</text>
</comment>
<dbReference type="EMBL" id="QTSX02005721">
    <property type="protein sequence ID" value="KAJ9058482.1"/>
    <property type="molecule type" value="Genomic_DNA"/>
</dbReference>
<dbReference type="Proteomes" id="UP001165960">
    <property type="component" value="Unassembled WGS sequence"/>
</dbReference>
<protein>
    <submittedName>
        <fullName evidence="1">Uncharacterized protein</fullName>
    </submittedName>
</protein>